<dbReference type="InterPro" id="IPR011141">
    <property type="entry name" value="Polyketide_synthase_type-III"/>
</dbReference>
<feature type="domain" description="Chalcone/stilbene synthase N-terminal" evidence="4">
    <location>
        <begin position="12"/>
        <end position="214"/>
    </location>
</feature>
<protein>
    <submittedName>
        <fullName evidence="6">Putative naringenin-chalcone synthase</fullName>
    </submittedName>
</protein>
<dbReference type="GO" id="GO:0016747">
    <property type="term" value="F:acyltransferase activity, transferring groups other than amino-acyl groups"/>
    <property type="evidence" value="ECO:0007669"/>
    <property type="project" value="InterPro"/>
</dbReference>
<dbReference type="RefSeq" id="WP_110813869.1">
    <property type="nucleotide sequence ID" value="NZ_QJTE01000002.1"/>
</dbReference>
<evidence type="ECO:0000256" key="3">
    <source>
        <dbReference type="PIRSR" id="PIRSR000451-1"/>
    </source>
</evidence>
<comment type="similarity">
    <text evidence="1">Belongs to the thiolase-like superfamily. Chalcone/stilbene synthases family.</text>
</comment>
<evidence type="ECO:0000259" key="4">
    <source>
        <dbReference type="Pfam" id="PF00195"/>
    </source>
</evidence>
<organism evidence="6 7">
    <name type="scientific">Pseudoroseicyclus aestuarii</name>
    <dbReference type="NCBI Taxonomy" id="1795041"/>
    <lineage>
        <taxon>Bacteria</taxon>
        <taxon>Pseudomonadati</taxon>
        <taxon>Pseudomonadota</taxon>
        <taxon>Alphaproteobacteria</taxon>
        <taxon>Rhodobacterales</taxon>
        <taxon>Paracoccaceae</taxon>
        <taxon>Pseudoroseicyclus</taxon>
    </lineage>
</organism>
<dbReference type="PIRSF" id="PIRSF000451">
    <property type="entry name" value="PKS_III"/>
    <property type="match status" value="1"/>
</dbReference>
<sequence length="357" mass="38323">MVQAHINRIATAVPDHQVHDYFLAFAAANLRATPREQATYLKMAARSGIERRYSCIHPSPDPEGPTVDVDGFFPRGAFPATSARMDFYERHAGDLAMRAIEALDLGAGAAGITHLVVASCTGMAAPGLDLEIVHRAGLNPSVERTLIGFMGCYAAINALKYAHHVVRSEPKARVLVVNCELCTLHLKETRDLEQLLTFSIWGDGASAALVTAEPQGIALDGFHALLARAGRELMTWSVRDDGFDMVLSGQVPGAVRQVLGENREAFLGGREPDQIALWAVHPGGRSVLDAVERVLDLPKTALDPSRRVLRENGNMSSATVMFVLAAMLRDGRAGEAGCGMAFGPGLTAETMTFHMAA</sequence>
<dbReference type="PANTHER" id="PTHR11877">
    <property type="entry name" value="HYDROXYMETHYLGLUTARYL-COA SYNTHASE"/>
    <property type="match status" value="1"/>
</dbReference>
<name>A0A318SSA4_9RHOB</name>
<dbReference type="Pfam" id="PF00195">
    <property type="entry name" value="Chal_sti_synt_N"/>
    <property type="match status" value="1"/>
</dbReference>
<comment type="caution">
    <text evidence="6">The sequence shown here is derived from an EMBL/GenBank/DDBJ whole genome shotgun (WGS) entry which is preliminary data.</text>
</comment>
<evidence type="ECO:0000313" key="6">
    <source>
        <dbReference type="EMBL" id="PYE84821.1"/>
    </source>
</evidence>
<keyword evidence="7" id="KW-1185">Reference proteome</keyword>
<dbReference type="Gene3D" id="3.40.47.10">
    <property type="match status" value="2"/>
</dbReference>
<dbReference type="Pfam" id="PF02797">
    <property type="entry name" value="Chal_sti_synt_C"/>
    <property type="match status" value="1"/>
</dbReference>
<dbReference type="PANTHER" id="PTHR11877:SF46">
    <property type="entry name" value="TYPE III POLYKETIDE SYNTHASE A"/>
    <property type="match status" value="1"/>
</dbReference>
<proteinExistence type="inferred from homology"/>
<accession>A0A318SSA4</accession>
<evidence type="ECO:0000256" key="1">
    <source>
        <dbReference type="ARBA" id="ARBA00005531"/>
    </source>
</evidence>
<evidence type="ECO:0000259" key="5">
    <source>
        <dbReference type="Pfam" id="PF02797"/>
    </source>
</evidence>
<keyword evidence="2" id="KW-0808">Transferase</keyword>
<evidence type="ECO:0000256" key="2">
    <source>
        <dbReference type="ARBA" id="ARBA00022679"/>
    </source>
</evidence>
<feature type="active site" description="Acyl-thioester intermediate" evidence="3">
    <location>
        <position position="152"/>
    </location>
</feature>
<dbReference type="InterPro" id="IPR012328">
    <property type="entry name" value="Chalcone/stilbene_synt_C"/>
</dbReference>
<reference evidence="6 7" key="1">
    <citation type="submission" date="2018-06" db="EMBL/GenBank/DDBJ databases">
        <title>Genomic Encyclopedia of Type Strains, Phase III (KMG-III): the genomes of soil and plant-associated and newly described type strains.</title>
        <authorList>
            <person name="Whitman W."/>
        </authorList>
    </citation>
    <scope>NUCLEOTIDE SEQUENCE [LARGE SCALE GENOMIC DNA]</scope>
    <source>
        <strain evidence="6 7">CECT 9025</strain>
    </source>
</reference>
<feature type="domain" description="Chalcone/stilbene synthase C-terminal" evidence="5">
    <location>
        <begin position="237"/>
        <end position="354"/>
    </location>
</feature>
<dbReference type="CDD" id="cd00831">
    <property type="entry name" value="CHS_like"/>
    <property type="match status" value="1"/>
</dbReference>
<dbReference type="EMBL" id="QJTE01000002">
    <property type="protein sequence ID" value="PYE84821.1"/>
    <property type="molecule type" value="Genomic_DNA"/>
</dbReference>
<dbReference type="GO" id="GO:0030639">
    <property type="term" value="P:polyketide biosynthetic process"/>
    <property type="evidence" value="ECO:0007669"/>
    <property type="project" value="TreeGrafter"/>
</dbReference>
<gene>
    <name evidence="6" type="ORF">DFP88_102624</name>
</gene>
<dbReference type="Proteomes" id="UP000248311">
    <property type="component" value="Unassembled WGS sequence"/>
</dbReference>
<dbReference type="SUPFAM" id="SSF53901">
    <property type="entry name" value="Thiolase-like"/>
    <property type="match status" value="2"/>
</dbReference>
<dbReference type="OrthoDB" id="9786288at2"/>
<dbReference type="InterPro" id="IPR001099">
    <property type="entry name" value="Chalcone/stilbene_synt_N"/>
</dbReference>
<dbReference type="InterPro" id="IPR016039">
    <property type="entry name" value="Thiolase-like"/>
</dbReference>
<evidence type="ECO:0000313" key="7">
    <source>
        <dbReference type="Proteomes" id="UP000248311"/>
    </source>
</evidence>
<dbReference type="AlphaFoldDB" id="A0A318SSA4"/>